<dbReference type="Proteomes" id="UP000610760">
    <property type="component" value="Unassembled WGS sequence"/>
</dbReference>
<dbReference type="EMBL" id="JACRSV010000001">
    <property type="protein sequence ID" value="MBC8559345.1"/>
    <property type="molecule type" value="Genomic_DNA"/>
</dbReference>
<dbReference type="PANTHER" id="PTHR13184:SF5">
    <property type="entry name" value="METHYLTRANSFERASE-LIKE PROTEIN 17, MITOCHONDRIAL"/>
    <property type="match status" value="1"/>
</dbReference>
<dbReference type="GO" id="GO:0008168">
    <property type="term" value="F:methyltransferase activity"/>
    <property type="evidence" value="ECO:0007669"/>
    <property type="project" value="UniProtKB-KW"/>
</dbReference>
<keyword evidence="5" id="KW-0808">Transferase</keyword>
<sequence length="320" mass="35028">MDFPLPLRTALEARLDGLSQSQLIKNAQTLSVRYREKSGSGQRLLTTEAEAAAYAATRMPATFGAVSAALSYALQCTDLRPATLLDAGAGTGAACWAADALLNLSEITCLDREGAMRRLGEALMKTGSPALQSARWIDRDVIKENLGVTADLVVASYVLNELSEENRLKAARNLWNAAGQMLLIVEPGTPAGYAHLREIRSLLLKEGAHMAAPCPHENACPLPEDDWCHFTCRVARSRLHKQLKSGDAPYEDEKFCYLALTRKECTPAITRILRHPRIDPGRITLQLCTKESLAVREVRKKDGPLFKAARKANCGDSFPE</sequence>
<name>A0A926E4E8_9FIRM</name>
<dbReference type="InterPro" id="IPR029063">
    <property type="entry name" value="SAM-dependent_MTases_sf"/>
</dbReference>
<keyword evidence="3" id="KW-0408">Iron</keyword>
<dbReference type="RefSeq" id="WP_249294243.1">
    <property type="nucleotide sequence ID" value="NZ_JACRSV010000001.1"/>
</dbReference>
<dbReference type="Gene3D" id="3.40.50.150">
    <property type="entry name" value="Vaccinia Virus protein VP39"/>
    <property type="match status" value="1"/>
</dbReference>
<gene>
    <name evidence="5" type="ORF">H8710_04590</name>
</gene>
<evidence type="ECO:0000256" key="1">
    <source>
        <dbReference type="ARBA" id="ARBA00022723"/>
    </source>
</evidence>
<protein>
    <submittedName>
        <fullName evidence="5">rRNA methyltransferase</fullName>
    </submittedName>
</protein>
<keyword evidence="5" id="KW-0489">Methyltransferase</keyword>
<evidence type="ECO:0000256" key="3">
    <source>
        <dbReference type="ARBA" id="ARBA00023004"/>
    </source>
</evidence>
<keyword evidence="4" id="KW-0411">Iron-sulfur</keyword>
<dbReference type="GO" id="GO:0046872">
    <property type="term" value="F:metal ion binding"/>
    <property type="evidence" value="ECO:0007669"/>
    <property type="project" value="UniProtKB-KW"/>
</dbReference>
<organism evidence="5 6">
    <name type="scientific">Fumia xinanensis</name>
    <dbReference type="NCBI Taxonomy" id="2763659"/>
    <lineage>
        <taxon>Bacteria</taxon>
        <taxon>Bacillati</taxon>
        <taxon>Bacillota</taxon>
        <taxon>Clostridia</taxon>
        <taxon>Eubacteriales</taxon>
        <taxon>Oscillospiraceae</taxon>
        <taxon>Fumia</taxon>
    </lineage>
</organism>
<dbReference type="GO" id="GO:0015935">
    <property type="term" value="C:small ribosomal subunit"/>
    <property type="evidence" value="ECO:0007669"/>
    <property type="project" value="TreeGrafter"/>
</dbReference>
<dbReference type="InterPro" id="IPR015324">
    <property type="entry name" value="Ribosomal_Rsm22-like"/>
</dbReference>
<keyword evidence="6" id="KW-1185">Reference proteome</keyword>
<dbReference type="PANTHER" id="PTHR13184">
    <property type="entry name" value="37S RIBOSOMAL PROTEIN S22"/>
    <property type="match status" value="1"/>
</dbReference>
<keyword evidence="1" id="KW-0479">Metal-binding</keyword>
<reference evidence="5" key="1">
    <citation type="submission" date="2020-08" db="EMBL/GenBank/DDBJ databases">
        <title>Genome public.</title>
        <authorList>
            <person name="Liu C."/>
            <person name="Sun Q."/>
        </authorList>
    </citation>
    <scope>NUCLEOTIDE SEQUENCE</scope>
    <source>
        <strain evidence="5">NSJ-33</strain>
    </source>
</reference>
<dbReference type="Pfam" id="PF09243">
    <property type="entry name" value="Rsm22"/>
    <property type="match status" value="1"/>
</dbReference>
<evidence type="ECO:0000313" key="6">
    <source>
        <dbReference type="Proteomes" id="UP000610760"/>
    </source>
</evidence>
<evidence type="ECO:0000256" key="2">
    <source>
        <dbReference type="ARBA" id="ARBA00022946"/>
    </source>
</evidence>
<dbReference type="SUPFAM" id="SSF53335">
    <property type="entry name" value="S-adenosyl-L-methionine-dependent methyltransferases"/>
    <property type="match status" value="1"/>
</dbReference>
<dbReference type="GO" id="GO:0032259">
    <property type="term" value="P:methylation"/>
    <property type="evidence" value="ECO:0007669"/>
    <property type="project" value="UniProtKB-KW"/>
</dbReference>
<dbReference type="InterPro" id="IPR052571">
    <property type="entry name" value="Mt_RNA_Methyltransferase"/>
</dbReference>
<dbReference type="GO" id="GO:0051536">
    <property type="term" value="F:iron-sulfur cluster binding"/>
    <property type="evidence" value="ECO:0007669"/>
    <property type="project" value="UniProtKB-KW"/>
</dbReference>
<dbReference type="GO" id="GO:0003735">
    <property type="term" value="F:structural constituent of ribosome"/>
    <property type="evidence" value="ECO:0007669"/>
    <property type="project" value="TreeGrafter"/>
</dbReference>
<comment type="caution">
    <text evidence="5">The sequence shown here is derived from an EMBL/GenBank/DDBJ whole genome shotgun (WGS) entry which is preliminary data.</text>
</comment>
<evidence type="ECO:0000256" key="4">
    <source>
        <dbReference type="ARBA" id="ARBA00023014"/>
    </source>
</evidence>
<evidence type="ECO:0000313" key="5">
    <source>
        <dbReference type="EMBL" id="MBC8559345.1"/>
    </source>
</evidence>
<keyword evidence="2" id="KW-0809">Transit peptide</keyword>
<dbReference type="GO" id="GO:0006412">
    <property type="term" value="P:translation"/>
    <property type="evidence" value="ECO:0007669"/>
    <property type="project" value="InterPro"/>
</dbReference>
<proteinExistence type="predicted"/>
<accession>A0A926E4E8</accession>
<dbReference type="AlphaFoldDB" id="A0A926E4E8"/>